<dbReference type="RefSeq" id="WP_330089233.1">
    <property type="nucleotide sequence ID" value="NZ_JAUGZK010000018.1"/>
</dbReference>
<comment type="caution">
    <text evidence="2">The sequence shown here is derived from an EMBL/GenBank/DDBJ whole genome shotgun (WGS) entry which is preliminary data.</text>
</comment>
<gene>
    <name evidence="2" type="ORF">QWF21_16915</name>
</gene>
<name>A0ABU7JJP7_9GAMM</name>
<evidence type="ECO:0008006" key="4">
    <source>
        <dbReference type="Google" id="ProtNLM"/>
    </source>
</evidence>
<feature type="transmembrane region" description="Helical" evidence="1">
    <location>
        <begin position="37"/>
        <end position="55"/>
    </location>
</feature>
<keyword evidence="3" id="KW-1185">Reference proteome</keyword>
<proteinExistence type="predicted"/>
<reference evidence="2 3" key="1">
    <citation type="submission" date="2023-06" db="EMBL/GenBank/DDBJ databases">
        <title>Alkalimonas sp., MEB004 an alkaliphilic bacterium isolated from Lonar Lake, India.</title>
        <authorList>
            <person name="Joshi A."/>
            <person name="Thite S."/>
        </authorList>
    </citation>
    <scope>NUCLEOTIDE SEQUENCE [LARGE SCALE GENOMIC DNA]</scope>
    <source>
        <strain evidence="2 3">MEB004</strain>
    </source>
</reference>
<evidence type="ECO:0000313" key="3">
    <source>
        <dbReference type="Proteomes" id="UP001339167"/>
    </source>
</evidence>
<organism evidence="2 3">
    <name type="scientific">Alkalimonas mucilaginosa</name>
    <dbReference type="NCBI Taxonomy" id="3057676"/>
    <lineage>
        <taxon>Bacteria</taxon>
        <taxon>Pseudomonadati</taxon>
        <taxon>Pseudomonadota</taxon>
        <taxon>Gammaproteobacteria</taxon>
        <taxon>Alkalimonas</taxon>
    </lineage>
</organism>
<dbReference type="EMBL" id="JAUGZK010000018">
    <property type="protein sequence ID" value="MEE2025924.1"/>
    <property type="molecule type" value="Genomic_DNA"/>
</dbReference>
<sequence>MSVINQMLKDLDQRQLAAQSQPGASQLLPSQSVVRRWWLLLLPVGILVVLLWFWSQWSAGSQQAQLSPAAMAAAVPTLTAEPELSFEQNEAELSLLVATEAVIESSKEPKSGLLPDPIGSTGPATPPQAVQAMVAEQKPQHAVDAAEAPQAQLKIERVELSAVEQQQRLRQQALEAEQAGRPDAARAAWQQLQAQAPQQPEAYQALARMAQQAGYEAGSQYWLQLGLAQGADASQLVPLLAASYGRQQLWAQALQALSQMHESGLRTAELALRATAWQQLGEHQAAVVAFEQLARLEPQQGRWWLGMAISSDALGQRSMAVAQFQRSLQLGNDLNPATKEYIRQRLQELN</sequence>
<accession>A0ABU7JJP7</accession>
<dbReference type="Gene3D" id="1.25.40.10">
    <property type="entry name" value="Tetratricopeptide repeat domain"/>
    <property type="match status" value="1"/>
</dbReference>
<evidence type="ECO:0000313" key="2">
    <source>
        <dbReference type="EMBL" id="MEE2025924.1"/>
    </source>
</evidence>
<dbReference type="SUPFAM" id="SSF81901">
    <property type="entry name" value="HCP-like"/>
    <property type="match status" value="1"/>
</dbReference>
<dbReference type="InterPro" id="IPR011990">
    <property type="entry name" value="TPR-like_helical_dom_sf"/>
</dbReference>
<dbReference type="Proteomes" id="UP001339167">
    <property type="component" value="Unassembled WGS sequence"/>
</dbReference>
<keyword evidence="1" id="KW-1133">Transmembrane helix</keyword>
<keyword evidence="1" id="KW-0812">Transmembrane</keyword>
<keyword evidence="1" id="KW-0472">Membrane</keyword>
<protein>
    <recommendedName>
        <fullName evidence="4">MSHA biogenesis protein MshN</fullName>
    </recommendedName>
</protein>
<evidence type="ECO:0000256" key="1">
    <source>
        <dbReference type="SAM" id="Phobius"/>
    </source>
</evidence>